<dbReference type="OrthoDB" id="963860at2"/>
<dbReference type="EMBL" id="FNAN01000008">
    <property type="protein sequence ID" value="SDE95823.1"/>
    <property type="molecule type" value="Genomic_DNA"/>
</dbReference>
<dbReference type="Proteomes" id="UP000198748">
    <property type="component" value="Unassembled WGS sequence"/>
</dbReference>
<reference evidence="2" key="1">
    <citation type="submission" date="2016-10" db="EMBL/GenBank/DDBJ databases">
        <authorList>
            <person name="Varghese N."/>
            <person name="Submissions S."/>
        </authorList>
    </citation>
    <scope>NUCLEOTIDE SEQUENCE [LARGE SCALE GENOMIC DNA]</scope>
    <source>
        <strain evidence="2">DSM 25329</strain>
    </source>
</reference>
<gene>
    <name evidence="1" type="ORF">SAMN04487996_10846</name>
</gene>
<accession>A0A1G7H677</accession>
<protein>
    <submittedName>
        <fullName evidence="1">Uncharacterized protein</fullName>
    </submittedName>
</protein>
<organism evidence="1 2">
    <name type="scientific">Dyadobacter soli</name>
    <dbReference type="NCBI Taxonomy" id="659014"/>
    <lineage>
        <taxon>Bacteria</taxon>
        <taxon>Pseudomonadati</taxon>
        <taxon>Bacteroidota</taxon>
        <taxon>Cytophagia</taxon>
        <taxon>Cytophagales</taxon>
        <taxon>Spirosomataceae</taxon>
        <taxon>Dyadobacter</taxon>
    </lineage>
</organism>
<dbReference type="AlphaFoldDB" id="A0A1G7H677"/>
<keyword evidence="2" id="KW-1185">Reference proteome</keyword>
<dbReference type="RefSeq" id="WP_090150836.1">
    <property type="nucleotide sequence ID" value="NZ_FNAN01000008.1"/>
</dbReference>
<evidence type="ECO:0000313" key="1">
    <source>
        <dbReference type="EMBL" id="SDE95823.1"/>
    </source>
</evidence>
<proteinExistence type="predicted"/>
<evidence type="ECO:0000313" key="2">
    <source>
        <dbReference type="Proteomes" id="UP000198748"/>
    </source>
</evidence>
<sequence>MRLLLPIVVLLFLGNIKAWSQDHYDPKKTLSSEELFLKQGSSNRVIATPGQKYLVLDASPVIGGFHRYRFFPGDNIKFRMKNETIRFNETIASVDDTGFTIGVVNEAVGRMDYQHILLEDIRLMKVSKRIPFISQAAPLLPLAGLIFIGADFFNKGVDNKRYTTDTSTLVIGGSLMAAGYICYKFTFASLKINSRNKLKVLETY</sequence>
<dbReference type="STRING" id="659014.SAMN04487996_10846"/>
<name>A0A1G7H677_9BACT</name>